<dbReference type="GO" id="GO:0016020">
    <property type="term" value="C:membrane"/>
    <property type="evidence" value="ECO:0007669"/>
    <property type="project" value="UniProtKB-SubCell"/>
</dbReference>
<feature type="domain" description="NAD-dependent epimerase/dehydratase" evidence="2">
    <location>
        <begin position="3"/>
        <end position="114"/>
    </location>
</feature>
<reference evidence="3 4" key="1">
    <citation type="submission" date="2018-03" db="EMBL/GenBank/DDBJ databases">
        <title>Genomic Encyclopedia of Archaeal and Bacterial Type Strains, Phase II (KMG-II): from individual species to whole genera.</title>
        <authorList>
            <person name="Goeker M."/>
        </authorList>
    </citation>
    <scope>NUCLEOTIDE SEQUENCE [LARGE SCALE GENOMIC DNA]</scope>
    <source>
        <strain evidence="3 4">DSM 45348</strain>
    </source>
</reference>
<evidence type="ECO:0000313" key="4">
    <source>
        <dbReference type="Proteomes" id="UP000239209"/>
    </source>
</evidence>
<keyword evidence="4" id="KW-1185">Reference proteome</keyword>
<gene>
    <name evidence="3" type="ORF">CLV70_115202</name>
</gene>
<accession>A0A2T0RQK0</accession>
<dbReference type="Proteomes" id="UP000239209">
    <property type="component" value="Unassembled WGS sequence"/>
</dbReference>
<organism evidence="3 4">
    <name type="scientific">Pseudosporangium ferrugineum</name>
    <dbReference type="NCBI Taxonomy" id="439699"/>
    <lineage>
        <taxon>Bacteria</taxon>
        <taxon>Bacillati</taxon>
        <taxon>Actinomycetota</taxon>
        <taxon>Actinomycetes</taxon>
        <taxon>Micromonosporales</taxon>
        <taxon>Micromonosporaceae</taxon>
        <taxon>Pseudosporangium</taxon>
    </lineage>
</organism>
<dbReference type="OrthoDB" id="9798632at2"/>
<comment type="subcellular location">
    <subcellularLocation>
        <location evidence="1">Membrane</location>
    </subcellularLocation>
</comment>
<dbReference type="InterPro" id="IPR001509">
    <property type="entry name" value="Epimerase_deHydtase"/>
</dbReference>
<dbReference type="PANTHER" id="PTHR14097:SF8">
    <property type="entry name" value="NAD(P)-BINDING DOMAIN-CONTAINING PROTEIN"/>
    <property type="match status" value="1"/>
</dbReference>
<sequence>MKVIIFGATGMIGQGALRESLLAQDVTRVLTVGRRPTGLRHPKLTELTVPDAGDLTAIEDRLDGYDACFYCLGISSAGVDEQTYTRITYDYPAVAAHTLAARNPDLTFVYVSGAGSNPDGRTMWSRVKSRAELEIIKTFKHGYAFRPGFIQPTHGATSRTRLYRVGYDLLAPLTPLIIRWFPRIATTTDALGRAMLRAARTGFPTHIVENADLR</sequence>
<dbReference type="PANTHER" id="PTHR14097">
    <property type="entry name" value="OXIDOREDUCTASE HTATIP2"/>
    <property type="match status" value="1"/>
</dbReference>
<dbReference type="RefSeq" id="WP_106129673.1">
    <property type="nucleotide sequence ID" value="NZ_PVZG01000015.1"/>
</dbReference>
<dbReference type="AlphaFoldDB" id="A0A2T0RQK0"/>
<evidence type="ECO:0000259" key="2">
    <source>
        <dbReference type="Pfam" id="PF01370"/>
    </source>
</evidence>
<dbReference type="Pfam" id="PF01370">
    <property type="entry name" value="Epimerase"/>
    <property type="match status" value="1"/>
</dbReference>
<name>A0A2T0RQK0_9ACTN</name>
<protein>
    <submittedName>
        <fullName evidence="3">Uncharacterized protein YbjT (DUF2867 family)</fullName>
    </submittedName>
</protein>
<evidence type="ECO:0000256" key="1">
    <source>
        <dbReference type="ARBA" id="ARBA00004370"/>
    </source>
</evidence>
<comment type="caution">
    <text evidence="3">The sequence shown here is derived from an EMBL/GenBank/DDBJ whole genome shotgun (WGS) entry which is preliminary data.</text>
</comment>
<evidence type="ECO:0000313" key="3">
    <source>
        <dbReference type="EMBL" id="PRY23469.1"/>
    </source>
</evidence>
<dbReference type="SUPFAM" id="SSF51735">
    <property type="entry name" value="NAD(P)-binding Rossmann-fold domains"/>
    <property type="match status" value="1"/>
</dbReference>
<dbReference type="EMBL" id="PVZG01000015">
    <property type="protein sequence ID" value="PRY23469.1"/>
    <property type="molecule type" value="Genomic_DNA"/>
</dbReference>
<proteinExistence type="predicted"/>
<dbReference type="InterPro" id="IPR036291">
    <property type="entry name" value="NAD(P)-bd_dom_sf"/>
</dbReference>
<dbReference type="Gene3D" id="3.40.50.720">
    <property type="entry name" value="NAD(P)-binding Rossmann-like Domain"/>
    <property type="match status" value="1"/>
</dbReference>